<gene>
    <name evidence="2" type="ORF">GCM10023235_09840</name>
</gene>
<name>A0ABP9DDJ1_9ACTN</name>
<evidence type="ECO:0000256" key="1">
    <source>
        <dbReference type="SAM" id="MobiDB-lite"/>
    </source>
</evidence>
<evidence type="ECO:0008006" key="4">
    <source>
        <dbReference type="Google" id="ProtNLM"/>
    </source>
</evidence>
<protein>
    <recommendedName>
        <fullName evidence="4">Serine/threonine protein kinase</fullName>
    </recommendedName>
</protein>
<reference evidence="3" key="1">
    <citation type="journal article" date="2019" name="Int. J. Syst. Evol. Microbiol.">
        <title>The Global Catalogue of Microorganisms (GCM) 10K type strain sequencing project: providing services to taxonomists for standard genome sequencing and annotation.</title>
        <authorList>
            <consortium name="The Broad Institute Genomics Platform"/>
            <consortium name="The Broad Institute Genome Sequencing Center for Infectious Disease"/>
            <person name="Wu L."/>
            <person name="Ma J."/>
        </authorList>
    </citation>
    <scope>NUCLEOTIDE SEQUENCE [LARGE SCALE GENOMIC DNA]</scope>
    <source>
        <strain evidence="3">JCM 13006</strain>
    </source>
</reference>
<evidence type="ECO:0000313" key="2">
    <source>
        <dbReference type="EMBL" id="GAA4836920.1"/>
    </source>
</evidence>
<sequence>MQHPSYDPSSQQPPQPAQPGFGPSSYGPPPYGPHGHPPEGRSKAKAWGAFAAVVSAVAGVASAAAALMGGGDSPNPAPAPQVTVTVAAQAGTGGAPAPVPSAQGAAASAPATGTAAKVVWTGPFRLGMEGVDLTSNPPAAGASGSFIFLRPDAQRSGSNGMVVKGTVAPWSGPGEPTAEGCRVQLLTQKRQEVEVAVNDQVCVVEGGSPIGVLKITGVHYNAGSYGELDTVLTVWNLRMNR</sequence>
<feature type="region of interest" description="Disordered" evidence="1">
    <location>
        <begin position="1"/>
        <end position="43"/>
    </location>
</feature>
<feature type="compositionally biased region" description="Low complexity" evidence="1">
    <location>
        <begin position="1"/>
        <end position="10"/>
    </location>
</feature>
<comment type="caution">
    <text evidence="2">The sequence shown here is derived from an EMBL/GenBank/DDBJ whole genome shotgun (WGS) entry which is preliminary data.</text>
</comment>
<evidence type="ECO:0000313" key="3">
    <source>
        <dbReference type="Proteomes" id="UP001501752"/>
    </source>
</evidence>
<dbReference type="EMBL" id="BAABIS010000001">
    <property type="protein sequence ID" value="GAA4836920.1"/>
    <property type="molecule type" value="Genomic_DNA"/>
</dbReference>
<dbReference type="RefSeq" id="WP_345695517.1">
    <property type="nucleotide sequence ID" value="NZ_BAABIS010000001.1"/>
</dbReference>
<accession>A0ABP9DDJ1</accession>
<organism evidence="2 3">
    <name type="scientific">Kitasatospora terrestris</name>
    <dbReference type="NCBI Taxonomy" id="258051"/>
    <lineage>
        <taxon>Bacteria</taxon>
        <taxon>Bacillati</taxon>
        <taxon>Actinomycetota</taxon>
        <taxon>Actinomycetes</taxon>
        <taxon>Kitasatosporales</taxon>
        <taxon>Streptomycetaceae</taxon>
        <taxon>Kitasatospora</taxon>
    </lineage>
</organism>
<dbReference type="Proteomes" id="UP001501752">
    <property type="component" value="Unassembled WGS sequence"/>
</dbReference>
<keyword evidence="3" id="KW-1185">Reference proteome</keyword>
<proteinExistence type="predicted"/>